<gene>
    <name evidence="1" type="ORF">F5148DRAFT_685535</name>
</gene>
<name>A0ACC0UED0_9AGAM</name>
<evidence type="ECO:0000313" key="2">
    <source>
        <dbReference type="Proteomes" id="UP001207468"/>
    </source>
</evidence>
<evidence type="ECO:0000313" key="1">
    <source>
        <dbReference type="EMBL" id="KAI9509871.1"/>
    </source>
</evidence>
<organism evidence="1 2">
    <name type="scientific">Russula earlei</name>
    <dbReference type="NCBI Taxonomy" id="71964"/>
    <lineage>
        <taxon>Eukaryota</taxon>
        <taxon>Fungi</taxon>
        <taxon>Dikarya</taxon>
        <taxon>Basidiomycota</taxon>
        <taxon>Agaricomycotina</taxon>
        <taxon>Agaricomycetes</taxon>
        <taxon>Russulales</taxon>
        <taxon>Russulaceae</taxon>
        <taxon>Russula</taxon>
    </lineage>
</organism>
<sequence>MRGSHSQIPIQCGCLVPNVTLPNPTQTAPLRAIHQTRPTLVAVPLFTAFPISYMHILKLSHAMYIDAAARFHTPFPPTPTLTEIHLIDSCVVLYGSLFGKRFPIVDVTSLHSLVSLFFLFSFSALDLNDQARASQGPCPHQVKRVAAFRW</sequence>
<dbReference type="Proteomes" id="UP001207468">
    <property type="component" value="Unassembled WGS sequence"/>
</dbReference>
<reference evidence="1" key="1">
    <citation type="submission" date="2021-03" db="EMBL/GenBank/DDBJ databases">
        <title>Evolutionary priming and transition to the ectomycorrhizal habit in an iconic lineage of mushroom-forming fungi: is preadaptation a requirement?</title>
        <authorList>
            <consortium name="DOE Joint Genome Institute"/>
            <person name="Looney B.P."/>
            <person name="Miyauchi S."/>
            <person name="Morin E."/>
            <person name="Drula E."/>
            <person name="Courty P.E."/>
            <person name="Chicoki N."/>
            <person name="Fauchery L."/>
            <person name="Kohler A."/>
            <person name="Kuo A."/>
            <person name="LaButti K."/>
            <person name="Pangilinan J."/>
            <person name="Lipzen A."/>
            <person name="Riley R."/>
            <person name="Andreopoulos W."/>
            <person name="He G."/>
            <person name="Johnson J."/>
            <person name="Barry K.W."/>
            <person name="Grigoriev I.V."/>
            <person name="Nagy L."/>
            <person name="Hibbett D."/>
            <person name="Henrissat B."/>
            <person name="Matheny P.B."/>
            <person name="Labbe J."/>
            <person name="Martin A.F."/>
        </authorList>
    </citation>
    <scope>NUCLEOTIDE SEQUENCE</scope>
    <source>
        <strain evidence="1">BPL698</strain>
    </source>
</reference>
<keyword evidence="2" id="KW-1185">Reference proteome</keyword>
<accession>A0ACC0UED0</accession>
<comment type="caution">
    <text evidence="1">The sequence shown here is derived from an EMBL/GenBank/DDBJ whole genome shotgun (WGS) entry which is preliminary data.</text>
</comment>
<protein>
    <submittedName>
        <fullName evidence="1">Uncharacterized protein</fullName>
    </submittedName>
</protein>
<proteinExistence type="predicted"/>
<dbReference type="EMBL" id="JAGFNK010000054">
    <property type="protein sequence ID" value="KAI9509871.1"/>
    <property type="molecule type" value="Genomic_DNA"/>
</dbReference>